<keyword evidence="4" id="KW-1185">Reference proteome</keyword>
<evidence type="ECO:0000313" key="3">
    <source>
        <dbReference type="EMBL" id="CAI2384346.1"/>
    </source>
</evidence>
<evidence type="ECO:0000256" key="1">
    <source>
        <dbReference type="SAM" id="Coils"/>
    </source>
</evidence>
<dbReference type="EMBL" id="CAMPGE010026672">
    <property type="protein sequence ID" value="CAI2384346.1"/>
    <property type="molecule type" value="Genomic_DNA"/>
</dbReference>
<feature type="coiled-coil region" evidence="1">
    <location>
        <begin position="385"/>
        <end position="412"/>
    </location>
</feature>
<accession>A0AAD1Y5P8</accession>
<feature type="region of interest" description="Disordered" evidence="2">
    <location>
        <begin position="204"/>
        <end position="236"/>
    </location>
</feature>
<keyword evidence="1" id="KW-0175">Coiled coil</keyword>
<feature type="coiled-coil region" evidence="1">
    <location>
        <begin position="436"/>
        <end position="647"/>
    </location>
</feature>
<feature type="compositionally biased region" description="Basic and acidic residues" evidence="2">
    <location>
        <begin position="209"/>
        <end position="236"/>
    </location>
</feature>
<protein>
    <submittedName>
        <fullName evidence="3">Uncharacterized protein</fullName>
    </submittedName>
</protein>
<feature type="region of interest" description="Disordered" evidence="2">
    <location>
        <begin position="166"/>
        <end position="186"/>
    </location>
</feature>
<feature type="region of interest" description="Disordered" evidence="2">
    <location>
        <begin position="728"/>
        <end position="786"/>
    </location>
</feature>
<dbReference type="PANTHER" id="PTHR45615:SF80">
    <property type="entry name" value="GRIP DOMAIN-CONTAINING PROTEIN"/>
    <property type="match status" value="1"/>
</dbReference>
<proteinExistence type="predicted"/>
<evidence type="ECO:0000256" key="2">
    <source>
        <dbReference type="SAM" id="MobiDB-lite"/>
    </source>
</evidence>
<gene>
    <name evidence="3" type="ORF">ECRASSUSDP1_LOCUS25871</name>
</gene>
<dbReference type="Gene3D" id="1.20.5.340">
    <property type="match status" value="1"/>
</dbReference>
<comment type="caution">
    <text evidence="3">The sequence shown here is derived from an EMBL/GenBank/DDBJ whole genome shotgun (WGS) entry which is preliminary data.</text>
</comment>
<organism evidence="3 4">
    <name type="scientific">Euplotes crassus</name>
    <dbReference type="NCBI Taxonomy" id="5936"/>
    <lineage>
        <taxon>Eukaryota</taxon>
        <taxon>Sar</taxon>
        <taxon>Alveolata</taxon>
        <taxon>Ciliophora</taxon>
        <taxon>Intramacronucleata</taxon>
        <taxon>Spirotrichea</taxon>
        <taxon>Hypotrichia</taxon>
        <taxon>Euplotida</taxon>
        <taxon>Euplotidae</taxon>
        <taxon>Moneuplotes</taxon>
    </lineage>
</organism>
<name>A0AAD1Y5P8_EUPCR</name>
<dbReference type="Gene3D" id="1.10.287.1490">
    <property type="match status" value="1"/>
</dbReference>
<sequence length="786" mass="90192">MATIIPINVDLNKLFEAKLTYGFDPLKEAIEGLLKNQELHNKMIQDLAENQKENLSSTAGDKDLRDKLDSQNEKIEGLENNLKDHADRIKTLEEKSDNHEKRIKELEDKLENSNTHFDYSQTVVNKGEQRAIDRELENELKHLLSRVDNTEKNVEKLLKKKNDVGSTIPTTETLENDDEDDTRESLENQLQLIKTRLSRVEDSNNELKNTIKNDSDDKEGDEKPVDRSHADEIDKNIGDLRHKIKEIEEKLRKLRNSPRPQRIIPTGDSKGADYSNVIYDLGDRLEALEQAHDKTVERVDDHNERIEKLEKETDSHKEKIMNNKNDINDLKDTIVDKVDADLFDSEITYLKELLNQIGSSPDKKIEIPQVTPPKTGMSTKDANKLKELAAKVPELEKLINDLLERLGRAEKNIANNDKSIKGHDKSIEEIWAELAKKANSNDLRDLFDRLNQLEKDLEGVIEYMNNNDKGKPTALPIMGKSDDKRLKNLEAKVEDMRNNFNQNLRDFEKTLEALNRELKGTNKELNDLKNDLLKLMQKVNTLELKIDALADKNNDGGAPIAVQTGIDPEKLEDLKKQLNDLRNDYRNFKNEVLNQFNNVNNELDKKANIEDLENLKRMLKNKIEDIEKALNKTKNDLKRALRILNDKISRGVEANQPKEDREDAMLSKKPLQGISCASCDKNLVNLQGIPADFYNWKKLPQSKDRIPMMGQGFSRMLQSINTDYLAPNQSPLKTSYNGFKEESINSGRSHHKRRSESASRRANMQVEDIETEAASKMLPSINQSKQ</sequence>
<feature type="compositionally biased region" description="Polar residues" evidence="2">
    <location>
        <begin position="728"/>
        <end position="737"/>
    </location>
</feature>
<dbReference type="Proteomes" id="UP001295684">
    <property type="component" value="Unassembled WGS sequence"/>
</dbReference>
<dbReference type="AlphaFoldDB" id="A0AAD1Y5P8"/>
<evidence type="ECO:0000313" key="4">
    <source>
        <dbReference type="Proteomes" id="UP001295684"/>
    </source>
</evidence>
<reference evidence="3" key="1">
    <citation type="submission" date="2023-07" db="EMBL/GenBank/DDBJ databases">
        <authorList>
            <consortium name="AG Swart"/>
            <person name="Singh M."/>
            <person name="Singh A."/>
            <person name="Seah K."/>
            <person name="Emmerich C."/>
        </authorList>
    </citation>
    <scope>NUCLEOTIDE SEQUENCE</scope>
    <source>
        <strain evidence="3">DP1</strain>
    </source>
</reference>
<dbReference type="PANTHER" id="PTHR45615">
    <property type="entry name" value="MYOSIN HEAVY CHAIN, NON-MUSCLE"/>
    <property type="match status" value="1"/>
</dbReference>
<feature type="coiled-coil region" evidence="1">
    <location>
        <begin position="285"/>
        <end position="326"/>
    </location>
</feature>